<keyword evidence="2" id="KW-1185">Reference proteome</keyword>
<evidence type="ECO:0000313" key="2">
    <source>
        <dbReference type="Proteomes" id="UP000184485"/>
    </source>
</evidence>
<evidence type="ECO:0000313" key="1">
    <source>
        <dbReference type="EMBL" id="SHG78740.1"/>
    </source>
</evidence>
<accession>A0A1M5MMX2</accession>
<dbReference type="EMBL" id="FQUP01000007">
    <property type="protein sequence ID" value="SHG78740.1"/>
    <property type="molecule type" value="Genomic_DNA"/>
</dbReference>
<dbReference type="STRING" id="1122133.SAMN02745157_4831"/>
<protein>
    <submittedName>
        <fullName evidence="1">Uncharacterized protein</fullName>
    </submittedName>
</protein>
<organism evidence="1 2">
    <name type="scientific">Kaistia soli DSM 19436</name>
    <dbReference type="NCBI Taxonomy" id="1122133"/>
    <lineage>
        <taxon>Bacteria</taxon>
        <taxon>Pseudomonadati</taxon>
        <taxon>Pseudomonadota</taxon>
        <taxon>Alphaproteobacteria</taxon>
        <taxon>Hyphomicrobiales</taxon>
        <taxon>Kaistiaceae</taxon>
        <taxon>Kaistia</taxon>
    </lineage>
</organism>
<gene>
    <name evidence="1" type="ORF">SAMN02745157_4831</name>
</gene>
<dbReference type="RefSeq" id="WP_073058169.1">
    <property type="nucleotide sequence ID" value="NZ_FQUP01000007.1"/>
</dbReference>
<reference evidence="1 2" key="1">
    <citation type="submission" date="2016-11" db="EMBL/GenBank/DDBJ databases">
        <authorList>
            <person name="Jaros S."/>
            <person name="Januszkiewicz K."/>
            <person name="Wedrychowicz H."/>
        </authorList>
    </citation>
    <scope>NUCLEOTIDE SEQUENCE [LARGE SCALE GENOMIC DNA]</scope>
    <source>
        <strain evidence="1 2">DSM 19436</strain>
    </source>
</reference>
<sequence length="104" mass="10987">MTRYDYTADMTEHGKFVLQVEAELEVQVSAGAEFDLTVTAVFVNGVDLLQSSNSAFVALGIEISSMAEVDAAFVSTVMAGENVAFIGRGALDPDARFSFAGRAA</sequence>
<name>A0A1M5MMX2_9HYPH</name>
<dbReference type="Proteomes" id="UP000184485">
    <property type="component" value="Unassembled WGS sequence"/>
</dbReference>
<proteinExistence type="predicted"/>
<dbReference type="AlphaFoldDB" id="A0A1M5MMX2"/>